<dbReference type="Gene3D" id="2.40.30.200">
    <property type="match status" value="1"/>
</dbReference>
<dbReference type="InterPro" id="IPR008841">
    <property type="entry name" value="Siphovirus-type_tail_N"/>
</dbReference>
<evidence type="ECO:0000313" key="3">
    <source>
        <dbReference type="EMBL" id="TCT23396.1"/>
    </source>
</evidence>
<gene>
    <name evidence="3" type="ORF">EDD68_107110</name>
</gene>
<evidence type="ECO:0000259" key="1">
    <source>
        <dbReference type="Pfam" id="PF05709"/>
    </source>
</evidence>
<keyword evidence="4" id="KW-1185">Reference proteome</keyword>
<proteinExistence type="predicted"/>
<dbReference type="NCBIfam" id="TIGR01633">
    <property type="entry name" value="phi3626_gp14_N"/>
    <property type="match status" value="1"/>
</dbReference>
<dbReference type="RefSeq" id="WP_132371564.1">
    <property type="nucleotide sequence ID" value="NZ_SMAN01000007.1"/>
</dbReference>
<feature type="domain" description="Siphovirus-type tail component RIFT-related" evidence="1">
    <location>
        <begin position="26"/>
        <end position="124"/>
    </location>
</feature>
<comment type="caution">
    <text evidence="3">The sequence shown here is derived from an EMBL/GenBank/DDBJ whole genome shotgun (WGS) entry which is preliminary data.</text>
</comment>
<dbReference type="Gene3D" id="2.60.120.860">
    <property type="match status" value="1"/>
</dbReference>
<dbReference type="EMBL" id="SMAN01000007">
    <property type="protein sequence ID" value="TCT23396.1"/>
    <property type="molecule type" value="Genomic_DNA"/>
</dbReference>
<evidence type="ECO:0000313" key="4">
    <source>
        <dbReference type="Proteomes" id="UP000294650"/>
    </source>
</evidence>
<sequence length="247" mass="27720">MTRIGKTVTYDGQDLPEWVIVRNTPLQLGAPIEWSLSDIPGRPGAIPVRRKTGVRRIPIDITIDAKDHIELKQRAEILAGMLVRDKEKPLQISDEPDRTYYALFDELVDFSKSGNLGEGQLIFKAARQPYKEGPGQVVEFNDTVTFPYLGTAESWPIIMVNFSATTTDYEIENQEGKKLTVLFEFSSGDELVINTKNGKVLINGEENKQALHLSSRWFPLEPGENILTVNTDTAAQTTTVGYNEMYL</sequence>
<feature type="domain" description="Siphovirus-type tail component C-terminal" evidence="2">
    <location>
        <begin position="150"/>
        <end position="246"/>
    </location>
</feature>
<reference evidence="3 4" key="1">
    <citation type="submission" date="2019-03" db="EMBL/GenBank/DDBJ databases">
        <title>Genomic Encyclopedia of Type Strains, Phase IV (KMG-IV): sequencing the most valuable type-strain genomes for metagenomic binning, comparative biology and taxonomic classification.</title>
        <authorList>
            <person name="Goeker M."/>
        </authorList>
    </citation>
    <scope>NUCLEOTIDE SEQUENCE [LARGE SCALE GENOMIC DNA]</scope>
    <source>
        <strain evidence="3 4">DSM 25894</strain>
    </source>
</reference>
<dbReference type="InterPro" id="IPR006520">
    <property type="entry name" value="Dit_BPSPP_N"/>
</dbReference>
<dbReference type="AlphaFoldDB" id="A0A4R3N5N4"/>
<name>A0A4R3N5N4_9BACI</name>
<dbReference type="Pfam" id="PF05709">
    <property type="entry name" value="Sipho_tail"/>
    <property type="match status" value="1"/>
</dbReference>
<organism evidence="3 4">
    <name type="scientific">Melghiribacillus thermohalophilus</name>
    <dbReference type="NCBI Taxonomy" id="1324956"/>
    <lineage>
        <taxon>Bacteria</taxon>
        <taxon>Bacillati</taxon>
        <taxon>Bacillota</taxon>
        <taxon>Bacilli</taxon>
        <taxon>Bacillales</taxon>
        <taxon>Bacillaceae</taxon>
        <taxon>Melghiribacillus</taxon>
    </lineage>
</organism>
<dbReference type="Pfam" id="PF22768">
    <property type="entry name" value="SPP1_Dit"/>
    <property type="match status" value="1"/>
</dbReference>
<dbReference type="InterPro" id="IPR054738">
    <property type="entry name" value="Siphovirus-type_tail_C"/>
</dbReference>
<accession>A0A4R3N5N4</accession>
<evidence type="ECO:0000259" key="2">
    <source>
        <dbReference type="Pfam" id="PF22768"/>
    </source>
</evidence>
<protein>
    <submittedName>
        <fullName evidence="3">Putative phage tail component-like protein</fullName>
    </submittedName>
</protein>
<dbReference type="OrthoDB" id="3078561at2"/>
<dbReference type="Proteomes" id="UP000294650">
    <property type="component" value="Unassembled WGS sequence"/>
</dbReference>